<dbReference type="GO" id="GO:0005975">
    <property type="term" value="P:carbohydrate metabolic process"/>
    <property type="evidence" value="ECO:0007669"/>
    <property type="project" value="InterPro"/>
</dbReference>
<dbReference type="InterPro" id="IPR006047">
    <property type="entry name" value="GH13_cat_dom"/>
</dbReference>
<evidence type="ECO:0000313" key="2">
    <source>
        <dbReference type="EMBL" id="AUX24285.1"/>
    </source>
</evidence>
<feature type="domain" description="Glycosyl hydrolase family 13 catalytic" evidence="1">
    <location>
        <begin position="71"/>
        <end position="379"/>
    </location>
</feature>
<evidence type="ECO:0000313" key="3">
    <source>
        <dbReference type="Proteomes" id="UP000295781"/>
    </source>
</evidence>
<dbReference type="RefSeq" id="WP_129350112.1">
    <property type="nucleotide sequence ID" value="NZ_CP012670.1"/>
</dbReference>
<dbReference type="PANTHER" id="PTHR47786">
    <property type="entry name" value="ALPHA-1,4-GLUCAN:MALTOSE-1-PHOSPHATE MALTOSYLTRANSFERASE"/>
    <property type="match status" value="1"/>
</dbReference>
<dbReference type="EMBL" id="CP012670">
    <property type="protein sequence ID" value="AUX24285.1"/>
    <property type="molecule type" value="Genomic_DNA"/>
</dbReference>
<proteinExistence type="predicted"/>
<dbReference type="CDD" id="cd11347">
    <property type="entry name" value="AmyAc_1"/>
    <property type="match status" value="1"/>
</dbReference>
<protein>
    <submittedName>
        <fullName evidence="2">Alpha-amylase</fullName>
        <ecNumber evidence="2">3.2.1.1</ecNumber>
    </submittedName>
</protein>
<dbReference type="SUPFAM" id="SSF51445">
    <property type="entry name" value="(Trans)glycosidases"/>
    <property type="match status" value="1"/>
</dbReference>
<accession>A0A4P2Q4J1</accession>
<dbReference type="PANTHER" id="PTHR47786:SF2">
    <property type="entry name" value="GLYCOSYL HYDROLASE FAMILY 13 CATALYTIC DOMAIN-CONTAINING PROTEIN"/>
    <property type="match status" value="1"/>
</dbReference>
<evidence type="ECO:0000259" key="1">
    <source>
        <dbReference type="SMART" id="SM00642"/>
    </source>
</evidence>
<gene>
    <name evidence="2" type="primary">malS</name>
    <name evidence="2" type="ORF">SOCEGT47_048220</name>
</gene>
<dbReference type="Pfam" id="PF00128">
    <property type="entry name" value="Alpha-amylase"/>
    <property type="match status" value="1"/>
</dbReference>
<organism evidence="2 3">
    <name type="scientific">Sorangium cellulosum</name>
    <name type="common">Polyangium cellulosum</name>
    <dbReference type="NCBI Taxonomy" id="56"/>
    <lineage>
        <taxon>Bacteria</taxon>
        <taxon>Pseudomonadati</taxon>
        <taxon>Myxococcota</taxon>
        <taxon>Polyangia</taxon>
        <taxon>Polyangiales</taxon>
        <taxon>Polyangiaceae</taxon>
        <taxon>Sorangium</taxon>
    </lineage>
</organism>
<sequence length="489" mass="54091">MSSLVPAHQHPLLYAIFARVWLHELSRTERARVTLASVPDAALDRLAALGVDYVYLMGVWTLGEEGPRLSRTHPDLRAEYDRVLPDWTEADVVGSPFAVARYEVSPAFGGDAGLADLRRRLAARGIGLLLDYVPNHVARDHHWVKERPACFIADDDGVPLPGRDPYLPPWPDTAQLDLRLAETRAASIEALRGIAARCDGVRCDMAMLVLDEDFRRTWSKRPPAPGQAQASGEFWAEAIDAVRRDHPGFVFVAEAAWDLEWRLQMLGFDYTFDRSLYDRLSHASASSVRGHLGATPDYQRRSIRFIEHHDEPRIAAVLPPDRRRAAAFIAATVPGMRFIHHGQIEGRTVRASLHLARAAAEPVDEACLAFHERLLAAVRRPILRTGSFATLTPRGPGADAFVSYRWEPLPARGAPRTAAPLVAVVNFAPSRGGCRIPLDVAGVAGRKVLLVDLMTGNEHPRDGDELVDPSRGLGVELPAYGLHLFEIRR</sequence>
<keyword evidence="2" id="KW-0378">Hydrolase</keyword>
<dbReference type="EC" id="3.2.1.1" evidence="2"/>
<reference evidence="2 3" key="1">
    <citation type="submission" date="2015-09" db="EMBL/GenBank/DDBJ databases">
        <title>Sorangium comparison.</title>
        <authorList>
            <person name="Zaburannyi N."/>
            <person name="Bunk B."/>
            <person name="Overmann J."/>
            <person name="Mueller R."/>
        </authorList>
    </citation>
    <scope>NUCLEOTIDE SEQUENCE [LARGE SCALE GENOMIC DNA]</scope>
    <source>
        <strain evidence="2 3">So ceGT47</strain>
    </source>
</reference>
<dbReference type="AlphaFoldDB" id="A0A4P2Q4J1"/>
<name>A0A4P2Q4J1_SORCE</name>
<dbReference type="Proteomes" id="UP000295781">
    <property type="component" value="Chromosome"/>
</dbReference>
<dbReference type="SMART" id="SM00642">
    <property type="entry name" value="Aamy"/>
    <property type="match status" value="1"/>
</dbReference>
<keyword evidence="2" id="KW-0326">Glycosidase</keyword>
<dbReference type="GO" id="GO:0004556">
    <property type="term" value="F:alpha-amylase activity"/>
    <property type="evidence" value="ECO:0007669"/>
    <property type="project" value="UniProtKB-EC"/>
</dbReference>
<dbReference type="Gene3D" id="3.20.20.80">
    <property type="entry name" value="Glycosidases"/>
    <property type="match status" value="1"/>
</dbReference>
<dbReference type="InterPro" id="IPR017853">
    <property type="entry name" value="GH"/>
</dbReference>
<dbReference type="OrthoDB" id="9808590at2"/>